<evidence type="ECO:0000313" key="2">
    <source>
        <dbReference type="EMBL" id="EEX68028.1"/>
    </source>
</evidence>
<sequence>MPPSRKPSTTSPGRQGFYRDVLSGKIPYTSDLLPSYDGDGTDEK</sequence>
<evidence type="ECO:0000313" key="3">
    <source>
        <dbReference type="Proteomes" id="UP000003671"/>
    </source>
</evidence>
<dbReference type="AlphaFoldDB" id="C9KP73"/>
<comment type="caution">
    <text evidence="2">The sequence shown here is derived from an EMBL/GenBank/DDBJ whole genome shotgun (WGS) entry which is preliminary data.</text>
</comment>
<dbReference type="GeneID" id="93482659"/>
<name>C9KP73_9FIRM</name>
<dbReference type="RefSeq" id="WP_005842036.1">
    <property type="nucleotide sequence ID" value="NZ_GG697142.2"/>
</dbReference>
<feature type="compositionally biased region" description="Polar residues" evidence="1">
    <location>
        <begin position="1"/>
        <end position="13"/>
    </location>
</feature>
<keyword evidence="3" id="KW-1185">Reference proteome</keyword>
<dbReference type="HOGENOM" id="CLU_3218710_0_0_9"/>
<organism evidence="2 3">
    <name type="scientific">Mitsuokella multacida DSM 20544</name>
    <dbReference type="NCBI Taxonomy" id="500635"/>
    <lineage>
        <taxon>Bacteria</taxon>
        <taxon>Bacillati</taxon>
        <taxon>Bacillota</taxon>
        <taxon>Negativicutes</taxon>
        <taxon>Selenomonadales</taxon>
        <taxon>Selenomonadaceae</taxon>
        <taxon>Mitsuokella</taxon>
    </lineage>
</organism>
<feature type="region of interest" description="Disordered" evidence="1">
    <location>
        <begin position="1"/>
        <end position="23"/>
    </location>
</feature>
<protein>
    <submittedName>
        <fullName evidence="2">Uncharacterized protein</fullName>
    </submittedName>
</protein>
<evidence type="ECO:0000256" key="1">
    <source>
        <dbReference type="SAM" id="MobiDB-lite"/>
    </source>
</evidence>
<gene>
    <name evidence="2" type="ORF">MITSMUL_05028</name>
</gene>
<dbReference type="Proteomes" id="UP000003671">
    <property type="component" value="Unassembled WGS sequence"/>
</dbReference>
<dbReference type="EMBL" id="ABWK02000020">
    <property type="protein sequence ID" value="EEX68028.1"/>
    <property type="molecule type" value="Genomic_DNA"/>
</dbReference>
<proteinExistence type="predicted"/>
<accession>C9KP73</accession>
<reference evidence="2" key="1">
    <citation type="submission" date="2009-09" db="EMBL/GenBank/DDBJ databases">
        <authorList>
            <person name="Weinstock G."/>
            <person name="Sodergren E."/>
            <person name="Clifton S."/>
            <person name="Fulton L."/>
            <person name="Fulton B."/>
            <person name="Courtney L."/>
            <person name="Fronick C."/>
            <person name="Harrison M."/>
            <person name="Strong C."/>
            <person name="Farmer C."/>
            <person name="Delahaunty K."/>
            <person name="Markovic C."/>
            <person name="Hall O."/>
            <person name="Minx P."/>
            <person name="Tomlinson C."/>
            <person name="Mitreva M."/>
            <person name="Nelson J."/>
            <person name="Hou S."/>
            <person name="Wollam A."/>
            <person name="Pepin K.H."/>
            <person name="Johnson M."/>
            <person name="Bhonagiri V."/>
            <person name="Nash W.E."/>
            <person name="Warren W."/>
            <person name="Chinwalla A."/>
            <person name="Mardis E.R."/>
            <person name="Wilson R.K."/>
        </authorList>
    </citation>
    <scope>NUCLEOTIDE SEQUENCE [LARGE SCALE GENOMIC DNA]</scope>
    <source>
        <strain evidence="2">DSM 20544</strain>
    </source>
</reference>